<evidence type="ECO:0000313" key="2">
    <source>
        <dbReference type="EMBL" id="KAK0405109.1"/>
    </source>
</evidence>
<evidence type="ECO:0000313" key="3">
    <source>
        <dbReference type="Proteomes" id="UP001175271"/>
    </source>
</evidence>
<reference evidence="2" key="1">
    <citation type="submission" date="2023-06" db="EMBL/GenBank/DDBJ databases">
        <title>Genomic analysis of the entomopathogenic nematode Steinernema hermaphroditum.</title>
        <authorList>
            <person name="Schwarz E.M."/>
            <person name="Heppert J.K."/>
            <person name="Baniya A."/>
            <person name="Schwartz H.T."/>
            <person name="Tan C.-H."/>
            <person name="Antoshechkin I."/>
            <person name="Sternberg P.W."/>
            <person name="Goodrich-Blair H."/>
            <person name="Dillman A.R."/>
        </authorList>
    </citation>
    <scope>NUCLEOTIDE SEQUENCE</scope>
    <source>
        <strain evidence="2">PS9179</strain>
        <tissue evidence="2">Whole animal</tissue>
    </source>
</reference>
<keyword evidence="1" id="KW-1133">Transmembrane helix</keyword>
<dbReference type="Proteomes" id="UP001175271">
    <property type="component" value="Unassembled WGS sequence"/>
</dbReference>
<organism evidence="2 3">
    <name type="scientific">Steinernema hermaphroditum</name>
    <dbReference type="NCBI Taxonomy" id="289476"/>
    <lineage>
        <taxon>Eukaryota</taxon>
        <taxon>Metazoa</taxon>
        <taxon>Ecdysozoa</taxon>
        <taxon>Nematoda</taxon>
        <taxon>Chromadorea</taxon>
        <taxon>Rhabditida</taxon>
        <taxon>Tylenchina</taxon>
        <taxon>Panagrolaimomorpha</taxon>
        <taxon>Strongyloidoidea</taxon>
        <taxon>Steinernematidae</taxon>
        <taxon>Steinernema</taxon>
    </lineage>
</organism>
<evidence type="ECO:0000256" key="1">
    <source>
        <dbReference type="SAM" id="Phobius"/>
    </source>
</evidence>
<gene>
    <name evidence="2" type="ORF">QR680_017799</name>
</gene>
<sequence>MSAPKIPRRILKFREDSHLYYPTACCECMHASSAVYVCILLQLTFFFFVSVLYFLMESNHYLAAVEVFRPATMCLGLVNLVGIACALFGVVLEKSALIHVQITLLIGLVTLCDLLAFTLILTMAVGQRMRLTGAIPTFLFNTEKFEKLLGPFWIYLTAIILHMTAAATMCVIGINRRYSEFLKDKNTYQRLCEEGKIKATEGSA</sequence>
<protein>
    <submittedName>
        <fullName evidence="2">Uncharacterized protein</fullName>
    </submittedName>
</protein>
<feature type="transmembrane region" description="Helical" evidence="1">
    <location>
        <begin position="104"/>
        <end position="125"/>
    </location>
</feature>
<proteinExistence type="predicted"/>
<comment type="caution">
    <text evidence="2">The sequence shown here is derived from an EMBL/GenBank/DDBJ whole genome shotgun (WGS) entry which is preliminary data.</text>
</comment>
<dbReference type="AlphaFoldDB" id="A0AA39LQ17"/>
<name>A0AA39LQ17_9BILA</name>
<feature type="transmembrane region" description="Helical" evidence="1">
    <location>
        <begin position="152"/>
        <end position="174"/>
    </location>
</feature>
<keyword evidence="1" id="KW-0472">Membrane</keyword>
<dbReference type="EMBL" id="JAUCMV010000004">
    <property type="protein sequence ID" value="KAK0405109.1"/>
    <property type="molecule type" value="Genomic_DNA"/>
</dbReference>
<keyword evidence="3" id="KW-1185">Reference proteome</keyword>
<accession>A0AA39LQ17</accession>
<feature type="transmembrane region" description="Helical" evidence="1">
    <location>
        <begin position="67"/>
        <end position="92"/>
    </location>
</feature>
<keyword evidence="1" id="KW-0812">Transmembrane</keyword>
<feature type="transmembrane region" description="Helical" evidence="1">
    <location>
        <begin position="34"/>
        <end position="55"/>
    </location>
</feature>